<evidence type="ECO:0000256" key="15">
    <source>
        <dbReference type="ARBA" id="ARBA00026041"/>
    </source>
</evidence>
<comment type="subunit">
    <text evidence="15">Cross-link to form 2 major subcomplexes: one consisting of SGCB, SGCD and SGCG and the other consisting of SGCB and SGCD. The association between SGCB and SGCG is particularly strong while SGCA is loosely associated with the other sarcoglycans.</text>
</comment>
<evidence type="ECO:0000256" key="1">
    <source>
        <dbReference type="ARBA" id="ARBA00002860"/>
    </source>
</evidence>
<keyword evidence="12" id="KW-1015">Disulfide bond</keyword>
<evidence type="ECO:0000313" key="19">
    <source>
        <dbReference type="RefSeq" id="XP_030758887.1"/>
    </source>
</evidence>
<evidence type="ECO:0000256" key="11">
    <source>
        <dbReference type="ARBA" id="ARBA00023136"/>
    </source>
</evidence>
<dbReference type="InParanoid" id="A0A6J2Y5G6"/>
<evidence type="ECO:0000256" key="7">
    <source>
        <dbReference type="ARBA" id="ARBA00022490"/>
    </source>
</evidence>
<feature type="compositionally biased region" description="Polar residues" evidence="16">
    <location>
        <begin position="9"/>
        <end position="32"/>
    </location>
</feature>
<dbReference type="PANTHER" id="PTHR21142:SF2">
    <property type="entry name" value="BETA-SARCOGLYCAN"/>
    <property type="match status" value="1"/>
</dbReference>
<keyword evidence="7" id="KW-0963">Cytoplasm</keyword>
<dbReference type="PANTHER" id="PTHR21142">
    <property type="entry name" value="SARCOGLYCANS"/>
    <property type="match status" value="1"/>
</dbReference>
<dbReference type="GO" id="GO:0042383">
    <property type="term" value="C:sarcolemma"/>
    <property type="evidence" value="ECO:0007669"/>
    <property type="project" value="UniProtKB-SubCell"/>
</dbReference>
<dbReference type="RefSeq" id="XP_030758887.1">
    <property type="nucleotide sequence ID" value="XM_030903027.1"/>
</dbReference>
<keyword evidence="10 17" id="KW-1133">Transmembrane helix</keyword>
<keyword evidence="6" id="KW-1003">Cell membrane</keyword>
<evidence type="ECO:0000256" key="2">
    <source>
        <dbReference type="ARBA" id="ARBA00004245"/>
    </source>
</evidence>
<dbReference type="GO" id="GO:0007517">
    <property type="term" value="P:muscle organ development"/>
    <property type="evidence" value="ECO:0007669"/>
    <property type="project" value="InterPro"/>
</dbReference>
<dbReference type="InterPro" id="IPR006875">
    <property type="entry name" value="Sarcoglycan"/>
</dbReference>
<organism evidence="18 19">
    <name type="scientific">Sitophilus oryzae</name>
    <name type="common">Rice weevil</name>
    <name type="synonym">Curculio oryzae</name>
    <dbReference type="NCBI Taxonomy" id="7048"/>
    <lineage>
        <taxon>Eukaryota</taxon>
        <taxon>Metazoa</taxon>
        <taxon>Ecdysozoa</taxon>
        <taxon>Arthropoda</taxon>
        <taxon>Hexapoda</taxon>
        <taxon>Insecta</taxon>
        <taxon>Pterygota</taxon>
        <taxon>Neoptera</taxon>
        <taxon>Endopterygota</taxon>
        <taxon>Coleoptera</taxon>
        <taxon>Polyphaga</taxon>
        <taxon>Cucujiformia</taxon>
        <taxon>Curculionidae</taxon>
        <taxon>Dryophthorinae</taxon>
        <taxon>Sitophilus</taxon>
    </lineage>
</organism>
<evidence type="ECO:0000256" key="8">
    <source>
        <dbReference type="ARBA" id="ARBA00022692"/>
    </source>
</evidence>
<gene>
    <name evidence="19" type="primary">LOC115884443</name>
</gene>
<comment type="subcellular location">
    <subcellularLocation>
        <location evidence="3">Cell membrane</location>
        <location evidence="3">Sarcolemma</location>
        <topology evidence="3">Single-pass type II membrane protein</topology>
    </subcellularLocation>
    <subcellularLocation>
        <location evidence="2">Cytoplasm</location>
        <location evidence="2">Cytoskeleton</location>
    </subcellularLocation>
</comment>
<keyword evidence="9" id="KW-0735">Signal-anchor</keyword>
<dbReference type="Pfam" id="PF04790">
    <property type="entry name" value="Sarcoglycan_1"/>
    <property type="match status" value="1"/>
</dbReference>
<comment type="similarity">
    <text evidence="4">Belongs to the sarcoglycan beta/delta/gamma/zeta family.</text>
</comment>
<feature type="region of interest" description="Disordered" evidence="16">
    <location>
        <begin position="1"/>
        <end position="32"/>
    </location>
</feature>
<dbReference type="FunCoup" id="A0A6J2Y5G6">
    <property type="interactions" value="262"/>
</dbReference>
<evidence type="ECO:0000256" key="10">
    <source>
        <dbReference type="ARBA" id="ARBA00022989"/>
    </source>
</evidence>
<evidence type="ECO:0000256" key="12">
    <source>
        <dbReference type="ARBA" id="ARBA00023157"/>
    </source>
</evidence>
<evidence type="ECO:0000256" key="6">
    <source>
        <dbReference type="ARBA" id="ARBA00022475"/>
    </source>
</evidence>
<dbReference type="AlphaFoldDB" id="A0A6J2Y5G6"/>
<evidence type="ECO:0000256" key="14">
    <source>
        <dbReference type="ARBA" id="ARBA00023212"/>
    </source>
</evidence>
<accession>A0A6J2Y5G6</accession>
<proteinExistence type="inferred from homology"/>
<dbReference type="OrthoDB" id="5843723at2759"/>
<evidence type="ECO:0000256" key="9">
    <source>
        <dbReference type="ARBA" id="ARBA00022968"/>
    </source>
</evidence>
<keyword evidence="13" id="KW-0325">Glycoprotein</keyword>
<dbReference type="GO" id="GO:0016012">
    <property type="term" value="C:sarcoglycan complex"/>
    <property type="evidence" value="ECO:0007669"/>
    <property type="project" value="InterPro"/>
</dbReference>
<dbReference type="GeneID" id="115884443"/>
<sequence length="324" mass="36277">MNDYVIASPQHSTLSDDNDASSSRETALLNNGNSSSNKCFKTAYVAPAEKQKKPVARGRKTFAFWTLVCLLFLLAIGNLILTMTILGVLKLGNGMQSIELLPKEGFLKMFGNVDLDHIYKQDGKIEGFDDENVEVTTDDGSIMLNLYTKTNRVVNKLQIDNNETVFKGFNKFVVKNKQQDTIFDLTNPVFNNVKNVYNFNSKIVETNTVRSPLKENLKIEGESVHLNGAEGTKLEAREIVWSADQDIYLKAKNGSIVLSGKEGTYIDVRRIPIAKLDKKNYVTAQFKICVCMPQGKLFRVPVANANDPVYCHHVDMSPQHNPCM</sequence>
<keyword evidence="11 17" id="KW-0472">Membrane</keyword>
<keyword evidence="8 17" id="KW-0812">Transmembrane</keyword>
<evidence type="ECO:0000313" key="18">
    <source>
        <dbReference type="Proteomes" id="UP000504635"/>
    </source>
</evidence>
<name>A0A6J2Y5G6_SITOR</name>
<evidence type="ECO:0000256" key="5">
    <source>
        <dbReference type="ARBA" id="ARBA00015329"/>
    </source>
</evidence>
<dbReference type="InterPro" id="IPR027659">
    <property type="entry name" value="Sgcb"/>
</dbReference>
<dbReference type="Proteomes" id="UP000504635">
    <property type="component" value="Unplaced"/>
</dbReference>
<dbReference type="KEGG" id="soy:115884443"/>
<keyword evidence="18" id="KW-1185">Reference proteome</keyword>
<evidence type="ECO:0000256" key="17">
    <source>
        <dbReference type="SAM" id="Phobius"/>
    </source>
</evidence>
<evidence type="ECO:0000256" key="4">
    <source>
        <dbReference type="ARBA" id="ARBA00007574"/>
    </source>
</evidence>
<dbReference type="GO" id="GO:0005856">
    <property type="term" value="C:cytoskeleton"/>
    <property type="evidence" value="ECO:0007669"/>
    <property type="project" value="UniProtKB-SubCell"/>
</dbReference>
<protein>
    <recommendedName>
        <fullName evidence="5">Beta-sarcoglycan</fullName>
    </recommendedName>
</protein>
<evidence type="ECO:0000256" key="3">
    <source>
        <dbReference type="ARBA" id="ARBA00004274"/>
    </source>
</evidence>
<evidence type="ECO:0000256" key="13">
    <source>
        <dbReference type="ARBA" id="ARBA00023180"/>
    </source>
</evidence>
<comment type="function">
    <text evidence="1">Component of the sarcoglycan complex, a subcomplex of the dystrophin-glycoprotein complex which forms a link between the F-actin cytoskeleton and the extracellular matrix.</text>
</comment>
<evidence type="ECO:0000256" key="16">
    <source>
        <dbReference type="SAM" id="MobiDB-lite"/>
    </source>
</evidence>
<feature type="transmembrane region" description="Helical" evidence="17">
    <location>
        <begin position="62"/>
        <end position="89"/>
    </location>
</feature>
<reference evidence="19" key="1">
    <citation type="submission" date="2025-08" db="UniProtKB">
        <authorList>
            <consortium name="RefSeq"/>
        </authorList>
    </citation>
    <scope>IDENTIFICATION</scope>
    <source>
        <tissue evidence="19">Gonads</tissue>
    </source>
</reference>
<keyword evidence="14" id="KW-0206">Cytoskeleton</keyword>